<dbReference type="PANTHER" id="PTHR10371">
    <property type="entry name" value="NADH DEHYDROGENASE UBIQUINONE FLAVOPROTEIN 2, MITOCHONDRIAL"/>
    <property type="match status" value="1"/>
</dbReference>
<evidence type="ECO:0000256" key="5">
    <source>
        <dbReference type="ARBA" id="ARBA00023004"/>
    </source>
</evidence>
<keyword evidence="12" id="KW-1185">Reference proteome</keyword>
<comment type="catalytic activity">
    <reaction evidence="9">
        <text>a quinone + NADH + 5 H(+)(in) = a quinol + NAD(+) + 4 H(+)(out)</text>
        <dbReference type="Rhea" id="RHEA:57888"/>
        <dbReference type="ChEBI" id="CHEBI:15378"/>
        <dbReference type="ChEBI" id="CHEBI:24646"/>
        <dbReference type="ChEBI" id="CHEBI:57540"/>
        <dbReference type="ChEBI" id="CHEBI:57945"/>
        <dbReference type="ChEBI" id="CHEBI:132124"/>
    </reaction>
</comment>
<dbReference type="GO" id="GO:0098662">
    <property type="term" value="P:inorganic cation transmembrane transport"/>
    <property type="evidence" value="ECO:0007669"/>
    <property type="project" value="UniProtKB-ARBA"/>
</dbReference>
<feature type="region of interest" description="Disordered" evidence="10">
    <location>
        <begin position="228"/>
        <end position="340"/>
    </location>
</feature>
<dbReference type="SUPFAM" id="SSF52833">
    <property type="entry name" value="Thioredoxin-like"/>
    <property type="match status" value="1"/>
</dbReference>
<dbReference type="GO" id="GO:0031090">
    <property type="term" value="C:organelle membrane"/>
    <property type="evidence" value="ECO:0007669"/>
    <property type="project" value="UniProtKB-ARBA"/>
</dbReference>
<dbReference type="PANTHER" id="PTHR10371:SF3">
    <property type="entry name" value="NADH DEHYDROGENASE [UBIQUINONE] FLAVOPROTEIN 2, MITOCHONDRIAL"/>
    <property type="match status" value="1"/>
</dbReference>
<keyword evidence="3" id="KW-0479">Metal-binding</keyword>
<keyword evidence="2" id="KW-0001">2Fe-2S</keyword>
<evidence type="ECO:0000313" key="11">
    <source>
        <dbReference type="EMBL" id="SEQ83460.1"/>
    </source>
</evidence>
<gene>
    <name evidence="11" type="ORF">SAMN05216548_10847</name>
</gene>
<accession>A0A1H9J9B3</accession>
<dbReference type="Pfam" id="PF01257">
    <property type="entry name" value="2Fe-2S_thioredx"/>
    <property type="match status" value="1"/>
</dbReference>
<evidence type="ECO:0000256" key="7">
    <source>
        <dbReference type="ARBA" id="ARBA00023027"/>
    </source>
</evidence>
<feature type="compositionally biased region" description="Polar residues" evidence="10">
    <location>
        <begin position="271"/>
        <end position="281"/>
    </location>
</feature>
<dbReference type="GO" id="GO:1902494">
    <property type="term" value="C:catalytic complex"/>
    <property type="evidence" value="ECO:0007669"/>
    <property type="project" value="UniProtKB-ARBA"/>
</dbReference>
<dbReference type="GO" id="GO:0046872">
    <property type="term" value="F:metal ion binding"/>
    <property type="evidence" value="ECO:0007669"/>
    <property type="project" value="UniProtKB-KW"/>
</dbReference>
<evidence type="ECO:0000256" key="1">
    <source>
        <dbReference type="ARBA" id="ARBA00010643"/>
    </source>
</evidence>
<evidence type="ECO:0000256" key="4">
    <source>
        <dbReference type="ARBA" id="ARBA00022967"/>
    </source>
</evidence>
<dbReference type="NCBIfam" id="NF005724">
    <property type="entry name" value="PRK07539.1-4"/>
    <property type="match status" value="1"/>
</dbReference>
<dbReference type="NCBIfam" id="TIGR01958">
    <property type="entry name" value="nuoE_fam"/>
    <property type="match status" value="1"/>
</dbReference>
<comment type="cofactor">
    <cofactor evidence="8">
        <name>[2Fe-2S] cluster</name>
        <dbReference type="ChEBI" id="CHEBI:190135"/>
    </cofactor>
</comment>
<dbReference type="GO" id="GO:0022804">
    <property type="term" value="F:active transmembrane transporter activity"/>
    <property type="evidence" value="ECO:0007669"/>
    <property type="project" value="UniProtKB-ARBA"/>
</dbReference>
<dbReference type="PROSITE" id="PS01099">
    <property type="entry name" value="COMPLEX1_24K"/>
    <property type="match status" value="1"/>
</dbReference>
<name>A0A1H9J9B3_9HYPH</name>
<dbReference type="GO" id="GO:0098796">
    <property type="term" value="C:membrane protein complex"/>
    <property type="evidence" value="ECO:0007669"/>
    <property type="project" value="UniProtKB-ARBA"/>
</dbReference>
<protein>
    <submittedName>
        <fullName evidence="11">NADH-quinone oxidoreductase subunit E</fullName>
    </submittedName>
</protein>
<comment type="similarity">
    <text evidence="1">Belongs to the complex I 24 kDa subunit family.</text>
</comment>
<sequence length="340" mass="36449">MAVRRLHEEQPEAFAFTADNMNWAEATIRKFPEGRQASAVIPLLMRAQEQEGWVSKPAIESVAEMLGMPTIRVLEVATFYTQFQLQPVGRKAHVQVCGTTPCRLSGAEDIIRACERRIAHHHHELSADGDFSWEEVECLGACVNAPMVQIGKDNYEDLTVESFEALLDGLATGNPPKPGPQSSRHVSEPITGLTALTDIDYDALEHAQAEKERAAGTPAAAPAGERTIDANAPESAAVAPDAPKTGISETAGGEQFESEQRRREGKVDPASSPSTTSQPGAANQEVGRVDPSGRSDQAASNAMANPGADAARPKETPAERTPAREDHERPGTRTDTDTGE</sequence>
<dbReference type="EMBL" id="FOFG01000008">
    <property type="protein sequence ID" value="SEQ83460.1"/>
    <property type="molecule type" value="Genomic_DNA"/>
</dbReference>
<proteinExistence type="inferred from homology"/>
<keyword evidence="4" id="KW-1278">Translocase</keyword>
<dbReference type="Gene3D" id="1.10.10.1590">
    <property type="entry name" value="NADH-quinone oxidoreductase subunit E"/>
    <property type="match status" value="1"/>
</dbReference>
<feature type="compositionally biased region" description="Basic and acidic residues" evidence="10">
    <location>
        <begin position="258"/>
        <end position="267"/>
    </location>
</feature>
<keyword evidence="7" id="KW-0520">NAD</keyword>
<dbReference type="GO" id="GO:0003954">
    <property type="term" value="F:NADH dehydrogenase activity"/>
    <property type="evidence" value="ECO:0007669"/>
    <property type="project" value="TreeGrafter"/>
</dbReference>
<evidence type="ECO:0000256" key="6">
    <source>
        <dbReference type="ARBA" id="ARBA00023014"/>
    </source>
</evidence>
<dbReference type="InterPro" id="IPR041921">
    <property type="entry name" value="NuoE_N"/>
</dbReference>
<evidence type="ECO:0000256" key="8">
    <source>
        <dbReference type="ARBA" id="ARBA00034078"/>
    </source>
</evidence>
<feature type="compositionally biased region" description="Basic and acidic residues" evidence="10">
    <location>
        <begin position="311"/>
        <end position="340"/>
    </location>
</feature>
<dbReference type="GO" id="GO:0008324">
    <property type="term" value="F:monoatomic cation transmembrane transporter activity"/>
    <property type="evidence" value="ECO:0007669"/>
    <property type="project" value="UniProtKB-ARBA"/>
</dbReference>
<dbReference type="FunFam" id="3.40.30.10:FF:000022">
    <property type="entry name" value="NADH dehydrogenase flavoprotein 2, mitochondrial"/>
    <property type="match status" value="1"/>
</dbReference>
<dbReference type="InterPro" id="IPR042128">
    <property type="entry name" value="NuoE_dom"/>
</dbReference>
<dbReference type="STRING" id="1855383.SAMN05216548_10847"/>
<reference evidence="11 12" key="1">
    <citation type="submission" date="2016-10" db="EMBL/GenBank/DDBJ databases">
        <authorList>
            <person name="de Groot N.N."/>
        </authorList>
    </citation>
    <scope>NUCLEOTIDE SEQUENCE [LARGE SCALE GENOMIC DNA]</scope>
    <source>
        <strain evidence="11 12">A52C2</strain>
    </source>
</reference>
<evidence type="ECO:0000256" key="9">
    <source>
        <dbReference type="ARBA" id="ARBA00047712"/>
    </source>
</evidence>
<keyword evidence="6" id="KW-0411">Iron-sulfur</keyword>
<dbReference type="FunFam" id="1.10.10.1590:FF:000001">
    <property type="entry name" value="NADH-quinone oxidoreductase subunit E"/>
    <property type="match status" value="1"/>
</dbReference>
<dbReference type="InterPro" id="IPR002023">
    <property type="entry name" value="NuoE-like"/>
</dbReference>
<dbReference type="GO" id="GO:0051537">
    <property type="term" value="F:2 iron, 2 sulfur cluster binding"/>
    <property type="evidence" value="ECO:0007669"/>
    <property type="project" value="UniProtKB-KW"/>
</dbReference>
<dbReference type="Proteomes" id="UP000199647">
    <property type="component" value="Unassembled WGS sequence"/>
</dbReference>
<dbReference type="GO" id="GO:0022890">
    <property type="term" value="F:inorganic cation transmembrane transporter activity"/>
    <property type="evidence" value="ECO:0007669"/>
    <property type="project" value="UniProtKB-ARBA"/>
</dbReference>
<evidence type="ECO:0000256" key="2">
    <source>
        <dbReference type="ARBA" id="ARBA00022714"/>
    </source>
</evidence>
<organism evidence="11 12">
    <name type="scientific">Faunimonas pinastri</name>
    <dbReference type="NCBI Taxonomy" id="1855383"/>
    <lineage>
        <taxon>Bacteria</taxon>
        <taxon>Pseudomonadati</taxon>
        <taxon>Pseudomonadota</taxon>
        <taxon>Alphaproteobacteria</taxon>
        <taxon>Hyphomicrobiales</taxon>
        <taxon>Afifellaceae</taxon>
        <taxon>Faunimonas</taxon>
    </lineage>
</organism>
<dbReference type="InterPro" id="IPR036249">
    <property type="entry name" value="Thioredoxin-like_sf"/>
</dbReference>
<evidence type="ECO:0000313" key="12">
    <source>
        <dbReference type="Proteomes" id="UP000199647"/>
    </source>
</evidence>
<dbReference type="AlphaFoldDB" id="A0A1H9J9B3"/>
<dbReference type="Gene3D" id="3.40.30.10">
    <property type="entry name" value="Glutaredoxin"/>
    <property type="match status" value="1"/>
</dbReference>
<keyword evidence="5" id="KW-0408">Iron</keyword>
<evidence type="ECO:0000256" key="10">
    <source>
        <dbReference type="SAM" id="MobiDB-lite"/>
    </source>
</evidence>
<dbReference type="OrthoDB" id="9807941at2"/>
<feature type="compositionally biased region" description="Polar residues" evidence="10">
    <location>
        <begin position="294"/>
        <end position="303"/>
    </location>
</feature>
<evidence type="ECO:0000256" key="3">
    <source>
        <dbReference type="ARBA" id="ARBA00022723"/>
    </source>
</evidence>
<dbReference type="RefSeq" id="WP_092496820.1">
    <property type="nucleotide sequence ID" value="NZ_FOFG01000008.1"/>
</dbReference>
<dbReference type="GO" id="GO:0031967">
    <property type="term" value="C:organelle envelope"/>
    <property type="evidence" value="ECO:0007669"/>
    <property type="project" value="UniProtKB-ARBA"/>
</dbReference>
<dbReference type="CDD" id="cd03064">
    <property type="entry name" value="TRX_Fd_NuoE"/>
    <property type="match status" value="1"/>
</dbReference>